<feature type="domain" description="Major facilitator superfamily (MFS) profile" evidence="9">
    <location>
        <begin position="247"/>
        <end position="436"/>
    </location>
</feature>
<keyword evidence="11" id="KW-1185">Reference proteome</keyword>
<dbReference type="GO" id="GO:0016020">
    <property type="term" value="C:membrane"/>
    <property type="evidence" value="ECO:0007669"/>
    <property type="project" value="UniProtKB-SubCell"/>
</dbReference>
<dbReference type="PROSITE" id="PS50850">
    <property type="entry name" value="MFS"/>
    <property type="match status" value="1"/>
</dbReference>
<evidence type="ECO:0000259" key="9">
    <source>
        <dbReference type="PROSITE" id="PS50850"/>
    </source>
</evidence>
<comment type="caution">
    <text evidence="10">The sequence shown here is derived from an EMBL/GenBank/DDBJ whole genome shotgun (WGS) entry which is preliminary data.</text>
</comment>
<dbReference type="RefSeq" id="XP_015403728.1">
    <property type="nucleotide sequence ID" value="XM_015554513.1"/>
</dbReference>
<feature type="transmembrane region" description="Helical" evidence="8">
    <location>
        <begin position="44"/>
        <end position="72"/>
    </location>
</feature>
<gene>
    <name evidence="10" type="ORF">ANOM_009257</name>
</gene>
<protein>
    <submittedName>
        <fullName evidence="10">Putative monocarboxylate permease</fullName>
    </submittedName>
</protein>
<feature type="transmembrane region" description="Helical" evidence="8">
    <location>
        <begin position="203"/>
        <end position="223"/>
    </location>
</feature>
<dbReference type="GO" id="GO:0022857">
    <property type="term" value="F:transmembrane transporter activity"/>
    <property type="evidence" value="ECO:0007669"/>
    <property type="project" value="InterPro"/>
</dbReference>
<dbReference type="InterPro" id="IPR011701">
    <property type="entry name" value="MFS"/>
</dbReference>
<feature type="transmembrane region" description="Helical" evidence="8">
    <location>
        <begin position="376"/>
        <end position="399"/>
    </location>
</feature>
<feature type="transmembrane region" description="Helical" evidence="8">
    <location>
        <begin position="282"/>
        <end position="300"/>
    </location>
</feature>
<accession>A0A0L1ITS3</accession>
<dbReference type="InterPro" id="IPR020846">
    <property type="entry name" value="MFS_dom"/>
</dbReference>
<dbReference type="InterPro" id="IPR050327">
    <property type="entry name" value="Proton-linked_MCT"/>
</dbReference>
<feature type="transmembrane region" description="Helical" evidence="8">
    <location>
        <begin position="405"/>
        <end position="423"/>
    </location>
</feature>
<keyword evidence="4 8" id="KW-0812">Transmembrane</keyword>
<evidence type="ECO:0000256" key="8">
    <source>
        <dbReference type="SAM" id="Phobius"/>
    </source>
</evidence>
<dbReference type="Pfam" id="PF07690">
    <property type="entry name" value="MFS_1"/>
    <property type="match status" value="1"/>
</dbReference>
<name>A0A0L1ITS3_ASPN3</name>
<sequence length="436" mass="47345">LPTTRMDDTHHSTGASQNAEEKRPTFECAKINGPEEFPDGGLRAWLVALGAFFGLFISFGWTNCVGVFQAYYQTHQLQSKSPSIVSWIPATSMFMIFITGPVVGRLYDNFGPRYLLLIGAFLHVFGLMMTSISSQYYQFILAQAICSPIGAGMVMYPCFSCVTTWFMKKRALVMGIVASGSSLGGVILPILVDRLMPQIGFGWTMRTCAFLMLALLIVTNLTVRPRLPSQPKTIGIMAFIRPFKDLPFLLTALASFFYSMGMFIPITFMVTYGKYRGMSVELAGYLVPIFNAASGIGRILPGYAADRLGNYNVSLCAACLSSIFVLALWLPGQDQATAIAFAALFGLSSGTYTAISPALVAQISDIREIGTRSGTMYACMSVAALTGSPIGGALISAAGGSYWKLQVFTGIMLAMGTIFYIIARMHLAKGKLWMKV</sequence>
<feature type="transmembrane region" description="Helical" evidence="8">
    <location>
        <begin position="171"/>
        <end position="191"/>
    </location>
</feature>
<keyword evidence="3" id="KW-0813">Transport</keyword>
<dbReference type="Proteomes" id="UP000037505">
    <property type="component" value="Unassembled WGS sequence"/>
</dbReference>
<comment type="similarity">
    <text evidence="2">Belongs to the major facilitator superfamily. Monocarboxylate porter (TC 2.A.1.13) family.</text>
</comment>
<evidence type="ECO:0000256" key="7">
    <source>
        <dbReference type="SAM" id="MobiDB-lite"/>
    </source>
</evidence>
<dbReference type="OrthoDB" id="5667at2759"/>
<dbReference type="EMBL" id="JNOM01000314">
    <property type="protein sequence ID" value="KNG82805.1"/>
    <property type="molecule type" value="Genomic_DNA"/>
</dbReference>
<feature type="transmembrane region" description="Helical" evidence="8">
    <location>
        <begin position="336"/>
        <end position="355"/>
    </location>
</feature>
<evidence type="ECO:0000313" key="11">
    <source>
        <dbReference type="Proteomes" id="UP000037505"/>
    </source>
</evidence>
<feature type="transmembrane region" description="Helical" evidence="8">
    <location>
        <begin position="84"/>
        <end position="107"/>
    </location>
</feature>
<comment type="subcellular location">
    <subcellularLocation>
        <location evidence="1">Membrane</location>
        <topology evidence="1">Multi-pass membrane protein</topology>
    </subcellularLocation>
</comment>
<keyword evidence="5 8" id="KW-1133">Transmembrane helix</keyword>
<dbReference type="InterPro" id="IPR036259">
    <property type="entry name" value="MFS_trans_sf"/>
</dbReference>
<dbReference type="GeneID" id="26811061"/>
<feature type="region of interest" description="Disordered" evidence="7">
    <location>
        <begin position="1"/>
        <end position="24"/>
    </location>
</feature>
<feature type="compositionally biased region" description="Basic and acidic residues" evidence="7">
    <location>
        <begin position="1"/>
        <end position="11"/>
    </location>
</feature>
<evidence type="ECO:0000256" key="4">
    <source>
        <dbReference type="ARBA" id="ARBA00022692"/>
    </source>
</evidence>
<evidence type="ECO:0000313" key="10">
    <source>
        <dbReference type="EMBL" id="KNG82805.1"/>
    </source>
</evidence>
<evidence type="ECO:0000256" key="3">
    <source>
        <dbReference type="ARBA" id="ARBA00022448"/>
    </source>
</evidence>
<proteinExistence type="inferred from homology"/>
<evidence type="ECO:0000256" key="2">
    <source>
        <dbReference type="ARBA" id="ARBA00006727"/>
    </source>
</evidence>
<dbReference type="AlphaFoldDB" id="A0A0L1ITS3"/>
<feature type="transmembrane region" description="Helical" evidence="8">
    <location>
        <begin position="312"/>
        <end position="330"/>
    </location>
</feature>
<dbReference type="SUPFAM" id="SSF103473">
    <property type="entry name" value="MFS general substrate transporter"/>
    <property type="match status" value="1"/>
</dbReference>
<keyword evidence="6 8" id="KW-0472">Membrane</keyword>
<feature type="transmembrane region" description="Helical" evidence="8">
    <location>
        <begin position="139"/>
        <end position="159"/>
    </location>
</feature>
<feature type="transmembrane region" description="Helical" evidence="8">
    <location>
        <begin position="246"/>
        <end position="270"/>
    </location>
</feature>
<reference evidence="10 11" key="1">
    <citation type="submission" date="2014-06" db="EMBL/GenBank/DDBJ databases">
        <title>The Genome of the Aflatoxigenic Filamentous Fungus Aspergillus nomius.</title>
        <authorList>
            <person name="Moore M.G."/>
            <person name="Shannon B.M."/>
            <person name="Brian M.M."/>
        </authorList>
    </citation>
    <scope>NUCLEOTIDE SEQUENCE [LARGE SCALE GENOMIC DNA]</scope>
    <source>
        <strain evidence="10 11">NRRL 13137</strain>
    </source>
</reference>
<evidence type="ECO:0000256" key="6">
    <source>
        <dbReference type="ARBA" id="ARBA00023136"/>
    </source>
</evidence>
<dbReference type="PANTHER" id="PTHR11360:SF224">
    <property type="entry name" value="MAJOR FACILITATOR SUPERFAMILY (MFS) PROFILE DOMAIN-CONTAINING PROTEIN-RELATED"/>
    <property type="match status" value="1"/>
</dbReference>
<dbReference type="CDD" id="cd17352">
    <property type="entry name" value="MFS_MCT_SLC16"/>
    <property type="match status" value="1"/>
</dbReference>
<feature type="transmembrane region" description="Helical" evidence="8">
    <location>
        <begin position="114"/>
        <end position="133"/>
    </location>
</feature>
<evidence type="ECO:0000256" key="1">
    <source>
        <dbReference type="ARBA" id="ARBA00004141"/>
    </source>
</evidence>
<dbReference type="Gene3D" id="1.20.1250.20">
    <property type="entry name" value="MFS general substrate transporter like domains"/>
    <property type="match status" value="2"/>
</dbReference>
<evidence type="ECO:0000256" key="5">
    <source>
        <dbReference type="ARBA" id="ARBA00022989"/>
    </source>
</evidence>
<feature type="non-terminal residue" evidence="10">
    <location>
        <position position="1"/>
    </location>
</feature>
<organism evidence="10 11">
    <name type="scientific">Aspergillus nomiae NRRL (strain ATCC 15546 / NRRL 13137 / CBS 260.88 / M93)</name>
    <dbReference type="NCBI Taxonomy" id="1509407"/>
    <lineage>
        <taxon>Eukaryota</taxon>
        <taxon>Fungi</taxon>
        <taxon>Dikarya</taxon>
        <taxon>Ascomycota</taxon>
        <taxon>Pezizomycotina</taxon>
        <taxon>Eurotiomycetes</taxon>
        <taxon>Eurotiomycetidae</taxon>
        <taxon>Eurotiales</taxon>
        <taxon>Aspergillaceae</taxon>
        <taxon>Aspergillus</taxon>
        <taxon>Aspergillus subgen. Circumdati</taxon>
    </lineage>
</organism>
<dbReference type="PANTHER" id="PTHR11360">
    <property type="entry name" value="MONOCARBOXYLATE TRANSPORTER"/>
    <property type="match status" value="1"/>
</dbReference>